<sequence length="145" mass="16499">MGELRRTDSGSGLYERLLHRLALALDEADTAVRLRDEEPLELELKGLTPAEMELIRAYLDRDTRWLRGWHAAAQELAAIRDLPRRSSLGEASPPQQFTRKPRPLPNRRQELCCAMCGTPAVWQRERGVNACMSCGSQLFRTSNPR</sequence>
<evidence type="ECO:0000256" key="1">
    <source>
        <dbReference type="SAM" id="MobiDB-lite"/>
    </source>
</evidence>
<evidence type="ECO:0000313" key="2">
    <source>
        <dbReference type="EMBL" id="BAU72435.1"/>
    </source>
</evidence>
<dbReference type="Proteomes" id="UP000218554">
    <property type="component" value="Chromosome"/>
</dbReference>
<gene>
    <name evidence="2" type="ORF">KF707C_7470</name>
</gene>
<dbReference type="EMBL" id="AP014862">
    <property type="protein sequence ID" value="BAU72435.1"/>
    <property type="molecule type" value="Genomic_DNA"/>
</dbReference>
<accession>A0AAD1BWN9</accession>
<evidence type="ECO:0000313" key="3">
    <source>
        <dbReference type="Proteomes" id="UP000218554"/>
    </source>
</evidence>
<keyword evidence="3" id="KW-1185">Reference proteome</keyword>
<organism evidence="2 3">
    <name type="scientific">Metapseudomonas furukawaii</name>
    <name type="common">Pseudomonas furukawaii</name>
    <dbReference type="NCBI Taxonomy" id="1149133"/>
    <lineage>
        <taxon>Bacteria</taxon>
        <taxon>Pseudomonadati</taxon>
        <taxon>Pseudomonadota</taxon>
        <taxon>Gammaproteobacteria</taxon>
        <taxon>Pseudomonadales</taxon>
        <taxon>Pseudomonadaceae</taxon>
        <taxon>Metapseudomonas</taxon>
    </lineage>
</organism>
<dbReference type="KEGG" id="pfuw:KF707C_7470"/>
<dbReference type="RefSeq" id="WP_004420325.1">
    <property type="nucleotide sequence ID" value="NZ_AJMR01000047.1"/>
</dbReference>
<dbReference type="AlphaFoldDB" id="A0AAD1BWN9"/>
<reference evidence="3" key="1">
    <citation type="submission" date="2015-05" db="EMBL/GenBank/DDBJ databases">
        <title>Draft genome sequencing of a biphenyl-degrading bacterium, Pseudomonas balearica KF707 (=NBRC110670).</title>
        <authorList>
            <person name="Kimura N."/>
            <person name="Hirose J."/>
            <person name="Watanabe T."/>
            <person name="Suenaga H."/>
            <person name="Fujihara H."/>
            <person name="Noguchi M."/>
            <person name="Hashimoto M."/>
            <person name="Shimodaira J."/>
            <person name="Tsuchikane K."/>
            <person name="Hosoyama A."/>
            <person name="Yamazoe A."/>
            <person name="Fujita N."/>
            <person name="Furukawa K."/>
        </authorList>
    </citation>
    <scope>NUCLEOTIDE SEQUENCE [LARGE SCALE GENOMIC DNA]</scope>
    <source>
        <strain evidence="3">DSM 10086 / NBRC 110670 / KF707</strain>
    </source>
</reference>
<protein>
    <submittedName>
        <fullName evidence="2">Uncharacterized protein</fullName>
    </submittedName>
</protein>
<feature type="region of interest" description="Disordered" evidence="1">
    <location>
        <begin position="83"/>
        <end position="103"/>
    </location>
</feature>
<reference evidence="2 3" key="2">
    <citation type="journal article" date="2017" name="Int. J. Syst. Evol. Microbiol.">
        <title>Pseudomonas furukawaii sp. nov., a polychlorinated biphenyl-degrading bacterium isolated from biphenyl-contaminated soil in Japan.</title>
        <authorList>
            <person name="Kimura N."/>
            <person name="Watanabe T."/>
            <person name="Suenaga H."/>
            <person name="Fujihara H."/>
            <person name="Futagami T."/>
            <person name="Goto M."/>
            <person name="Hanada S."/>
            <person name="Hirose J."/>
        </authorList>
    </citation>
    <scope>NUCLEOTIDE SEQUENCE [LARGE SCALE GENOMIC DNA]</scope>
    <source>
        <strain evidence="3">DSM 10086 / NBRC 110670 / KF707</strain>
    </source>
</reference>
<proteinExistence type="predicted"/>
<name>A0AAD1BWN9_METFU</name>